<evidence type="ECO:0000256" key="2">
    <source>
        <dbReference type="ARBA" id="ARBA00008685"/>
    </source>
</evidence>
<keyword evidence="4 9" id="KW-0812">Transmembrane</keyword>
<evidence type="ECO:0000256" key="6">
    <source>
        <dbReference type="ARBA" id="ARBA00023136"/>
    </source>
</evidence>
<dbReference type="EMBL" id="OV651822">
    <property type="protein sequence ID" value="CAH1100781.1"/>
    <property type="molecule type" value="Genomic_DNA"/>
</dbReference>
<sequence length="437" mass="50082">MPLARRRRNFQKHEVVILAVVNSNKSFLINFDDPPPSSLDEPFFLENAPNIMNMIYYLNASHIFRPYKVYGHFNQTTGKFYGMVNDLAQGLGDITGSALFVSEERQRILDYIAIATTWGGKIILKKPSMSYIENIYLMTFTGQVWIASLLVLITFGITLYILLNWEKHNLVNTGKNIKIKYSVSDATLLSFEALCQQGTTIESATISGRILLVFLFTAFMFLYAAYSGYILVLLQSTKPIESIKHLLDSRLECGGINISFIMDWYNVNKDPALRALYHKKLHKNRFLTLENGLARVQEGNFAFHTALSVSYIHILKTFTNYDICKLQELPGYLSINNGMYFGAPKTSQYKEFLKIGIMRTYEVGLAIRNKYKQSRKPKCYNEAGNFQSVGIYDCYTIFKLFCIGSFLSFFVLAIEVVTHKYLQKLKKKYAILTTRHG</sequence>
<dbReference type="InterPro" id="IPR052192">
    <property type="entry name" value="Insect_Ionotropic_Sensory_Rcpt"/>
</dbReference>
<comment type="similarity">
    <text evidence="2">Belongs to the glutamate-gated ion channel (TC 1.A.10.1) family.</text>
</comment>
<dbReference type="PANTHER" id="PTHR42643">
    <property type="entry name" value="IONOTROPIC RECEPTOR 20A-RELATED"/>
    <property type="match status" value="1"/>
</dbReference>
<dbReference type="GO" id="GO:0005886">
    <property type="term" value="C:plasma membrane"/>
    <property type="evidence" value="ECO:0007669"/>
    <property type="project" value="UniProtKB-SubCell"/>
</dbReference>
<keyword evidence="12" id="KW-1185">Reference proteome</keyword>
<accession>A0A9P0CMF8</accession>
<dbReference type="OrthoDB" id="6117597at2759"/>
<evidence type="ECO:0000313" key="12">
    <source>
        <dbReference type="Proteomes" id="UP001153636"/>
    </source>
</evidence>
<evidence type="ECO:0000256" key="3">
    <source>
        <dbReference type="ARBA" id="ARBA00022475"/>
    </source>
</evidence>
<dbReference type="SUPFAM" id="SSF53850">
    <property type="entry name" value="Periplasmic binding protein-like II"/>
    <property type="match status" value="1"/>
</dbReference>
<feature type="transmembrane region" description="Helical" evidence="9">
    <location>
        <begin position="210"/>
        <end position="234"/>
    </location>
</feature>
<protein>
    <recommendedName>
        <fullName evidence="10">Ionotropic glutamate receptor C-terminal domain-containing protein</fullName>
    </recommendedName>
</protein>
<evidence type="ECO:0000256" key="7">
    <source>
        <dbReference type="ARBA" id="ARBA00023170"/>
    </source>
</evidence>
<dbReference type="Gene3D" id="3.40.190.10">
    <property type="entry name" value="Periplasmic binding protein-like II"/>
    <property type="match status" value="1"/>
</dbReference>
<evidence type="ECO:0000256" key="5">
    <source>
        <dbReference type="ARBA" id="ARBA00022989"/>
    </source>
</evidence>
<keyword evidence="3" id="KW-1003">Cell membrane</keyword>
<keyword evidence="7" id="KW-0675">Receptor</keyword>
<keyword evidence="6 9" id="KW-0472">Membrane</keyword>
<dbReference type="GO" id="GO:0015276">
    <property type="term" value="F:ligand-gated monoatomic ion channel activity"/>
    <property type="evidence" value="ECO:0007669"/>
    <property type="project" value="InterPro"/>
</dbReference>
<feature type="domain" description="Ionotropic glutamate receptor C-terminal" evidence="10">
    <location>
        <begin position="143"/>
        <end position="404"/>
    </location>
</feature>
<evidence type="ECO:0000259" key="10">
    <source>
        <dbReference type="Pfam" id="PF00060"/>
    </source>
</evidence>
<dbReference type="GO" id="GO:0050906">
    <property type="term" value="P:detection of stimulus involved in sensory perception"/>
    <property type="evidence" value="ECO:0007669"/>
    <property type="project" value="UniProtKB-ARBA"/>
</dbReference>
<name>A0A9P0CMF8_9CUCU</name>
<reference evidence="11" key="1">
    <citation type="submission" date="2022-01" db="EMBL/GenBank/DDBJ databases">
        <authorList>
            <person name="King R."/>
        </authorList>
    </citation>
    <scope>NUCLEOTIDE SEQUENCE</scope>
</reference>
<dbReference type="PANTHER" id="PTHR42643:SF33">
    <property type="entry name" value="GLUTAMATE RECEPTOR 2-LIKE PROTEIN"/>
    <property type="match status" value="1"/>
</dbReference>
<organism evidence="11 12">
    <name type="scientific">Psylliodes chrysocephalus</name>
    <dbReference type="NCBI Taxonomy" id="3402493"/>
    <lineage>
        <taxon>Eukaryota</taxon>
        <taxon>Metazoa</taxon>
        <taxon>Ecdysozoa</taxon>
        <taxon>Arthropoda</taxon>
        <taxon>Hexapoda</taxon>
        <taxon>Insecta</taxon>
        <taxon>Pterygota</taxon>
        <taxon>Neoptera</taxon>
        <taxon>Endopterygota</taxon>
        <taxon>Coleoptera</taxon>
        <taxon>Polyphaga</taxon>
        <taxon>Cucujiformia</taxon>
        <taxon>Chrysomeloidea</taxon>
        <taxon>Chrysomelidae</taxon>
        <taxon>Galerucinae</taxon>
        <taxon>Alticini</taxon>
        <taxon>Psylliodes</taxon>
    </lineage>
</organism>
<feature type="transmembrane region" description="Helical" evidence="9">
    <location>
        <begin position="397"/>
        <end position="418"/>
    </location>
</feature>
<dbReference type="Pfam" id="PF00060">
    <property type="entry name" value="Lig_chan"/>
    <property type="match status" value="1"/>
</dbReference>
<gene>
    <name evidence="11" type="ORF">PSYICH_LOCUS1653</name>
</gene>
<keyword evidence="5 9" id="KW-1133">Transmembrane helix</keyword>
<dbReference type="Gene3D" id="1.10.287.70">
    <property type="match status" value="1"/>
</dbReference>
<comment type="subcellular location">
    <subcellularLocation>
        <location evidence="1">Cell membrane</location>
        <topology evidence="1">Multi-pass membrane protein</topology>
    </subcellularLocation>
</comment>
<dbReference type="AlphaFoldDB" id="A0A9P0CMF8"/>
<proteinExistence type="inferred from homology"/>
<feature type="transmembrane region" description="Helical" evidence="9">
    <location>
        <begin position="144"/>
        <end position="163"/>
    </location>
</feature>
<dbReference type="InterPro" id="IPR001320">
    <property type="entry name" value="Iontro_rcpt_C"/>
</dbReference>
<evidence type="ECO:0000256" key="9">
    <source>
        <dbReference type="SAM" id="Phobius"/>
    </source>
</evidence>
<evidence type="ECO:0000256" key="4">
    <source>
        <dbReference type="ARBA" id="ARBA00022692"/>
    </source>
</evidence>
<evidence type="ECO:0000313" key="11">
    <source>
        <dbReference type="EMBL" id="CAH1100781.1"/>
    </source>
</evidence>
<dbReference type="Proteomes" id="UP001153636">
    <property type="component" value="Chromosome 10"/>
</dbReference>
<keyword evidence="8" id="KW-0325">Glycoprotein</keyword>
<evidence type="ECO:0000256" key="8">
    <source>
        <dbReference type="ARBA" id="ARBA00023180"/>
    </source>
</evidence>
<evidence type="ECO:0000256" key="1">
    <source>
        <dbReference type="ARBA" id="ARBA00004651"/>
    </source>
</evidence>